<dbReference type="InterPro" id="IPR036291">
    <property type="entry name" value="NAD(P)-bd_dom_sf"/>
</dbReference>
<dbReference type="RefSeq" id="WP_252377514.1">
    <property type="nucleotide sequence ID" value="NZ_CP053883.1"/>
</dbReference>
<evidence type="ECO:0000256" key="2">
    <source>
        <dbReference type="ARBA" id="ARBA00007637"/>
    </source>
</evidence>
<proteinExistence type="inferred from homology"/>
<comment type="pathway">
    <text evidence="1">Bacterial outer membrane biogenesis; LPS O-antigen biosynthesis.</text>
</comment>
<dbReference type="EMBL" id="MH449686">
    <property type="protein sequence ID" value="AXL05173.1"/>
    <property type="molecule type" value="Genomic_DNA"/>
</dbReference>
<evidence type="ECO:0000256" key="1">
    <source>
        <dbReference type="ARBA" id="ARBA00005125"/>
    </source>
</evidence>
<dbReference type="SUPFAM" id="SSF51735">
    <property type="entry name" value="NAD(P)-binding Rossmann-fold domains"/>
    <property type="match status" value="1"/>
</dbReference>
<protein>
    <submittedName>
        <fullName evidence="4">N-acetyl-alpha-D-glucosaminyl-diphospho-ditransoctacis-undecaprenol 4-epimerase</fullName>
    </submittedName>
</protein>
<dbReference type="Pfam" id="PF01370">
    <property type="entry name" value="Epimerase"/>
    <property type="match status" value="1"/>
</dbReference>
<dbReference type="PANTHER" id="PTHR43000">
    <property type="entry name" value="DTDP-D-GLUCOSE 4,6-DEHYDRATASE-RELATED"/>
    <property type="match status" value="1"/>
</dbReference>
<comment type="similarity">
    <text evidence="2">Belongs to the NAD(P)-dependent epimerase/dehydratase family.</text>
</comment>
<accession>A0A346AD61</accession>
<evidence type="ECO:0000259" key="3">
    <source>
        <dbReference type="Pfam" id="PF01370"/>
    </source>
</evidence>
<gene>
    <name evidence="4" type="primary">galE</name>
</gene>
<dbReference type="AlphaFoldDB" id="A0A346AD61"/>
<feature type="domain" description="NAD-dependent epimerase/dehydratase" evidence="3">
    <location>
        <begin position="2"/>
        <end position="221"/>
    </location>
</feature>
<name>A0A346AD61_AERHY</name>
<reference evidence="4" key="1">
    <citation type="submission" date="2018-06" db="EMBL/GenBank/DDBJ databases">
        <title>Genetic diversity of the Aeromonas Hydrophila O antigens and development of a suspension array for serotype detection.</title>
        <authorList>
            <person name="Cao H."/>
            <person name="Liu B."/>
        </authorList>
    </citation>
    <scope>NUCLEOTIDE SEQUENCE</scope>
    <source>
        <strain evidence="4">G5391</strain>
    </source>
</reference>
<dbReference type="CDD" id="cd05232">
    <property type="entry name" value="UDP_G4E_4_SDR_e"/>
    <property type="match status" value="1"/>
</dbReference>
<dbReference type="InterPro" id="IPR001509">
    <property type="entry name" value="Epimerase_deHydtase"/>
</dbReference>
<organism evidence="4">
    <name type="scientific">Aeromonas hydrophila</name>
    <dbReference type="NCBI Taxonomy" id="644"/>
    <lineage>
        <taxon>Bacteria</taxon>
        <taxon>Pseudomonadati</taxon>
        <taxon>Pseudomonadota</taxon>
        <taxon>Gammaproteobacteria</taxon>
        <taxon>Aeromonadales</taxon>
        <taxon>Aeromonadaceae</taxon>
        <taxon>Aeromonas</taxon>
    </lineage>
</organism>
<evidence type="ECO:0000313" key="4">
    <source>
        <dbReference type="EMBL" id="AXL05173.1"/>
    </source>
</evidence>
<dbReference type="Gene3D" id="3.40.50.720">
    <property type="entry name" value="NAD(P)-binding Rossmann-like Domain"/>
    <property type="match status" value="1"/>
</dbReference>
<sequence>MILITGSNGFLGSWLVSTNQQNKLSLLDRDTVSKHLGYPYLSAEINSTDDYSQALVGCDVVIHCAARVHIMDDKVENPLSLYRETNTSGALNLALQAIAAGVKRFIFISSIKVNGECTLQDKAFSASDCRLPQDDYGLSKSEAEVQLLALAKNTTMDVVIIRPTLVYGPGVKANFASLMRLVSKGFPLPFGCINKNKRSLVSIDNLVDLILTCIDHPNAANQVFLVSDDFDVSTSQMVREMATALGKPTWQLPVPVWFYKLIGKIFNKSDVVDRLTGSLQVDICHTKDTLGWKPPQSLQAGFKQTAQAFLKSTINSEHT</sequence>